<sequence>MTHFFEKMGDKLEAAERELKKLVTGEKDEDEDEEQEQEQEQEQQQQQQQHAGNRFASFAPQSSGHAKWYVDGASYFWAVSLALEQARTSIYILDWWLSPELYLRRPPAANEPYRLDRMLKACAERGVQVNVVVYKEVPQALTLNSEHTKHALESLHPNIKVFRHPDHIPSGSDIAADLHASFTNLSMRTFDLATLSRDAVKSLYGASGDAVLYWAHHEKLCIVDDRVAFMGGLDLCFGRWDTNSHPIADVHPGNMDALVFPGQDYNNARVYDFEDVDRWENNKLDRTRSSRMGWSDISLSLSGPIVDSLLMHFTDRWNYILGQKYVTQDPGKYAKLPVPHAPRRPMRGLLREGEQSFTGLHLHRRFARAVGWQEQEQEREPKPNLGAHIQLTRSCCPWSSGHAVEHSIANAYIEAISKARHFVYIENQFFITATSDQQRPVENKIGAAIVDRIYRAWQEKSNFHVIVVMPAVPAFAGDLKSDGALGTRAIMEYQYNSISRGGHSIIETLAAKGVTDPHRYINFFNLRSYDRINTSEAMGQVERESGVQYESARRELDERVERAHDGPEPSDSGGYPQSQYQRYQDAARKVTDPTGDTVSACYMAGGPELGSLSWNGPAESELDAFVSEELYIHSKVLIADDQLVICGSANLNDRSQLGSHDSEMAVVIEDPTPVRSRMDGADYVASAFAASLRRQLFRKHLGLLPDQPPGQPSGDLARNWTPVRDGADADLDLNVYDWGSEADRLVEDPLSPAFRSLWQDTARTNTDVFSRAFHNVPNDKVRNWAEYDEFFGRRFIMPGADAAAAEDRAKVDYGHVVPDEFPGGVAELKQWLGRVRGNLVEMPLQFLIEVEDLAKAGLTLNGLTDELYT</sequence>
<keyword evidence="2 5" id="KW-0378">Hydrolase</keyword>
<dbReference type="CDD" id="cd09141">
    <property type="entry name" value="PLDc_vPLD1_2_yPLD_like_2"/>
    <property type="match status" value="1"/>
</dbReference>
<dbReference type="PANTHER" id="PTHR18896">
    <property type="entry name" value="PHOSPHOLIPASE D"/>
    <property type="match status" value="1"/>
</dbReference>
<reference evidence="8" key="1">
    <citation type="journal article" date="2023" name="Mol. Plant Microbe Interact.">
        <title>Elucidating the Obligate Nature and Biological Capacity of an Invasive Fungal Corn Pathogen.</title>
        <authorList>
            <person name="MacCready J.S."/>
            <person name="Roggenkamp E.M."/>
            <person name="Gdanetz K."/>
            <person name="Chilvers M.I."/>
        </authorList>
    </citation>
    <scope>NUCLEOTIDE SEQUENCE</scope>
    <source>
        <strain evidence="8">PM02</strain>
    </source>
</reference>
<dbReference type="PROSITE" id="PS50035">
    <property type="entry name" value="PLD"/>
    <property type="match status" value="2"/>
</dbReference>
<feature type="compositionally biased region" description="Acidic residues" evidence="6">
    <location>
        <begin position="27"/>
        <end position="41"/>
    </location>
</feature>
<proteinExistence type="inferred from homology"/>
<evidence type="ECO:0000313" key="9">
    <source>
        <dbReference type="Proteomes" id="UP001217918"/>
    </source>
</evidence>
<dbReference type="SUPFAM" id="SSF56024">
    <property type="entry name" value="Phospholipase D/nuclease"/>
    <property type="match status" value="2"/>
</dbReference>
<name>A0AAD9MET2_9PEZI</name>
<dbReference type="EMBL" id="JAQQPM010000003">
    <property type="protein sequence ID" value="KAK2070276.1"/>
    <property type="molecule type" value="Genomic_DNA"/>
</dbReference>
<dbReference type="InterPro" id="IPR001736">
    <property type="entry name" value="PLipase_D/transphosphatidylase"/>
</dbReference>
<keyword evidence="3 5" id="KW-0442">Lipid degradation</keyword>
<dbReference type="GO" id="GO:0035556">
    <property type="term" value="P:intracellular signal transduction"/>
    <property type="evidence" value="ECO:0007669"/>
    <property type="project" value="InterPro"/>
</dbReference>
<protein>
    <recommendedName>
        <fullName evidence="5">Phospholipase</fullName>
        <ecNumber evidence="5">3.1.4.4</ecNumber>
    </recommendedName>
</protein>
<dbReference type="PANTHER" id="PTHR18896:SF186">
    <property type="entry name" value="PHOSPHOLIPASE D"/>
    <property type="match status" value="1"/>
</dbReference>
<feature type="region of interest" description="Disordered" evidence="6">
    <location>
        <begin position="16"/>
        <end position="53"/>
    </location>
</feature>
<dbReference type="GO" id="GO:0006654">
    <property type="term" value="P:phosphatidic acid biosynthetic process"/>
    <property type="evidence" value="ECO:0007669"/>
    <property type="project" value="InterPro"/>
</dbReference>
<dbReference type="Proteomes" id="UP001217918">
    <property type="component" value="Unassembled WGS sequence"/>
</dbReference>
<dbReference type="PIRSF" id="PIRSF009376">
    <property type="entry name" value="Phospholipase_D_euk"/>
    <property type="match status" value="1"/>
</dbReference>
<dbReference type="GO" id="GO:0004630">
    <property type="term" value="F:phospholipase D activity"/>
    <property type="evidence" value="ECO:0007669"/>
    <property type="project" value="UniProtKB-UniRule"/>
</dbReference>
<dbReference type="GO" id="GO:0009395">
    <property type="term" value="P:phospholipid catabolic process"/>
    <property type="evidence" value="ECO:0007669"/>
    <property type="project" value="TreeGrafter"/>
</dbReference>
<dbReference type="Gene3D" id="3.30.870.10">
    <property type="entry name" value="Endonuclease Chain A"/>
    <property type="match status" value="2"/>
</dbReference>
<evidence type="ECO:0000256" key="3">
    <source>
        <dbReference type="ARBA" id="ARBA00022963"/>
    </source>
</evidence>
<dbReference type="SMART" id="SM00155">
    <property type="entry name" value="PLDc"/>
    <property type="match status" value="2"/>
</dbReference>
<feature type="compositionally biased region" description="Basic and acidic residues" evidence="6">
    <location>
        <begin position="16"/>
        <end position="26"/>
    </location>
</feature>
<keyword evidence="9" id="KW-1185">Reference proteome</keyword>
<keyword evidence="1" id="KW-0677">Repeat</keyword>
<dbReference type="AlphaFoldDB" id="A0AAD9MET2"/>
<keyword evidence="4" id="KW-0443">Lipid metabolism</keyword>
<dbReference type="Pfam" id="PF00614">
    <property type="entry name" value="PLDc"/>
    <property type="match status" value="1"/>
</dbReference>
<evidence type="ECO:0000256" key="4">
    <source>
        <dbReference type="ARBA" id="ARBA00023098"/>
    </source>
</evidence>
<dbReference type="InterPro" id="IPR025202">
    <property type="entry name" value="PLD-like_dom"/>
</dbReference>
<dbReference type="InterPro" id="IPR015679">
    <property type="entry name" value="PLipase_D_fam"/>
</dbReference>
<evidence type="ECO:0000256" key="1">
    <source>
        <dbReference type="ARBA" id="ARBA00022737"/>
    </source>
</evidence>
<comment type="catalytic activity">
    <reaction evidence="5">
        <text>a 1,2-diacyl-sn-glycero-3-phosphocholine + H2O = a 1,2-diacyl-sn-glycero-3-phosphate + choline + H(+)</text>
        <dbReference type="Rhea" id="RHEA:14445"/>
        <dbReference type="ChEBI" id="CHEBI:15354"/>
        <dbReference type="ChEBI" id="CHEBI:15377"/>
        <dbReference type="ChEBI" id="CHEBI:15378"/>
        <dbReference type="ChEBI" id="CHEBI:57643"/>
        <dbReference type="ChEBI" id="CHEBI:58608"/>
        <dbReference type="EC" id="3.1.4.4"/>
    </reaction>
</comment>
<comment type="caution">
    <text evidence="8">The sequence shown here is derived from an EMBL/GenBank/DDBJ whole genome shotgun (WGS) entry which is preliminary data.</text>
</comment>
<evidence type="ECO:0000259" key="7">
    <source>
        <dbReference type="PROSITE" id="PS50035"/>
    </source>
</evidence>
<feature type="region of interest" description="Disordered" evidence="6">
    <location>
        <begin position="558"/>
        <end position="582"/>
    </location>
</feature>
<dbReference type="EC" id="3.1.4.4" evidence="5"/>
<feature type="domain" description="PLD phosphodiesterase" evidence="7">
    <location>
        <begin position="628"/>
        <end position="655"/>
    </location>
</feature>
<dbReference type="CDD" id="cd09138">
    <property type="entry name" value="PLDc_vPLD1_2_yPLD_like_1"/>
    <property type="match status" value="1"/>
</dbReference>
<evidence type="ECO:0000256" key="5">
    <source>
        <dbReference type="PIRNR" id="PIRNR009376"/>
    </source>
</evidence>
<organism evidence="8 9">
    <name type="scientific">Phyllachora maydis</name>
    <dbReference type="NCBI Taxonomy" id="1825666"/>
    <lineage>
        <taxon>Eukaryota</taxon>
        <taxon>Fungi</taxon>
        <taxon>Dikarya</taxon>
        <taxon>Ascomycota</taxon>
        <taxon>Pezizomycotina</taxon>
        <taxon>Sordariomycetes</taxon>
        <taxon>Sordariomycetidae</taxon>
        <taxon>Phyllachorales</taxon>
        <taxon>Phyllachoraceae</taxon>
        <taxon>Phyllachora</taxon>
    </lineage>
</organism>
<evidence type="ECO:0000256" key="2">
    <source>
        <dbReference type="ARBA" id="ARBA00022801"/>
    </source>
</evidence>
<dbReference type="InterPro" id="IPR016555">
    <property type="entry name" value="PLipase_D_euk"/>
</dbReference>
<accession>A0AAD9MET2</accession>
<gene>
    <name evidence="8" type="ORF">P8C59_004786</name>
</gene>
<evidence type="ECO:0000256" key="6">
    <source>
        <dbReference type="SAM" id="MobiDB-lite"/>
    </source>
</evidence>
<feature type="compositionally biased region" description="Basic and acidic residues" evidence="6">
    <location>
        <begin position="558"/>
        <end position="567"/>
    </location>
</feature>
<feature type="domain" description="PLD phosphodiesterase" evidence="7">
    <location>
        <begin position="212"/>
        <end position="239"/>
    </location>
</feature>
<comment type="similarity">
    <text evidence="5">Belongs to the phospholipase D family.</text>
</comment>
<evidence type="ECO:0000313" key="8">
    <source>
        <dbReference type="EMBL" id="KAK2070276.1"/>
    </source>
</evidence>
<dbReference type="Pfam" id="PF13091">
    <property type="entry name" value="PLDc_2"/>
    <property type="match status" value="1"/>
</dbReference>